<evidence type="ECO:0000259" key="13">
    <source>
        <dbReference type="Pfam" id="PF00912"/>
    </source>
</evidence>
<name>A0A4V3URF2_9GAMM</name>
<dbReference type="Pfam" id="PF00905">
    <property type="entry name" value="Transpeptidase"/>
    <property type="match status" value="1"/>
</dbReference>
<dbReference type="InterPro" id="IPR050396">
    <property type="entry name" value="Glycosyltr_51/Transpeptidase"/>
</dbReference>
<evidence type="ECO:0000256" key="3">
    <source>
        <dbReference type="ARBA" id="ARBA00007739"/>
    </source>
</evidence>
<dbReference type="Gene3D" id="1.10.3810.10">
    <property type="entry name" value="Biosynthetic peptidoglycan transglycosylase-like"/>
    <property type="match status" value="1"/>
</dbReference>
<dbReference type="GO" id="GO:0009252">
    <property type="term" value="P:peptidoglycan biosynthetic process"/>
    <property type="evidence" value="ECO:0007669"/>
    <property type="project" value="UniProtKB-UniPathway"/>
</dbReference>
<dbReference type="PROSITE" id="PS51257">
    <property type="entry name" value="PROKAR_LIPOPROTEIN"/>
    <property type="match status" value="1"/>
</dbReference>
<comment type="similarity">
    <text evidence="3">In the N-terminal section; belongs to the glycosyltransferase 51 family.</text>
</comment>
<feature type="domain" description="Penicillin-binding protein transpeptidase" evidence="12">
    <location>
        <begin position="307"/>
        <end position="552"/>
    </location>
</feature>
<dbReference type="InterPro" id="IPR023346">
    <property type="entry name" value="Lysozyme-like_dom_sf"/>
</dbReference>
<feature type="domain" description="Penicillin-binding C-terminal" evidence="14">
    <location>
        <begin position="626"/>
        <end position="708"/>
    </location>
</feature>
<dbReference type="GO" id="GO:0006508">
    <property type="term" value="P:proteolysis"/>
    <property type="evidence" value="ECO:0007669"/>
    <property type="project" value="UniProtKB-KW"/>
</dbReference>
<dbReference type="InterPro" id="IPR009647">
    <property type="entry name" value="PBP_C"/>
</dbReference>
<dbReference type="SUPFAM" id="SSF53955">
    <property type="entry name" value="Lysozyme-like"/>
    <property type="match status" value="1"/>
</dbReference>
<comment type="pathway">
    <text evidence="1">Cell wall biogenesis; peptidoglycan biosynthesis.</text>
</comment>
<keyword evidence="5" id="KW-0645">Protease</keyword>
<dbReference type="UniPathway" id="UPA00219"/>
<accession>A0A4V3URF2</accession>
<dbReference type="PANTHER" id="PTHR32282:SF15">
    <property type="entry name" value="PENICILLIN-BINDING PROTEIN 1C"/>
    <property type="match status" value="1"/>
</dbReference>
<dbReference type="GO" id="GO:0008955">
    <property type="term" value="F:peptidoglycan glycosyltransferase activity"/>
    <property type="evidence" value="ECO:0007669"/>
    <property type="project" value="UniProtKB-EC"/>
</dbReference>
<dbReference type="Proteomes" id="UP000295341">
    <property type="component" value="Unassembled WGS sequence"/>
</dbReference>
<dbReference type="PANTHER" id="PTHR32282">
    <property type="entry name" value="BINDING PROTEIN TRANSPEPTIDASE, PUTATIVE-RELATED"/>
    <property type="match status" value="1"/>
</dbReference>
<dbReference type="SUPFAM" id="SSF56601">
    <property type="entry name" value="beta-lactamase/transpeptidase-like"/>
    <property type="match status" value="1"/>
</dbReference>
<dbReference type="RefSeq" id="WP_133879877.1">
    <property type="nucleotide sequence ID" value="NZ_MWIN01000014.1"/>
</dbReference>
<evidence type="ECO:0000256" key="10">
    <source>
        <dbReference type="ARBA" id="ARBA00044770"/>
    </source>
</evidence>
<dbReference type="InterPro" id="IPR011815">
    <property type="entry name" value="PBP_1c"/>
</dbReference>
<dbReference type="EC" id="2.4.99.28" evidence="10"/>
<evidence type="ECO:0000259" key="14">
    <source>
        <dbReference type="Pfam" id="PF06832"/>
    </source>
</evidence>
<evidence type="ECO:0000313" key="15">
    <source>
        <dbReference type="EMBL" id="TDU31275.1"/>
    </source>
</evidence>
<evidence type="ECO:0000256" key="8">
    <source>
        <dbReference type="ARBA" id="ARBA00022801"/>
    </source>
</evidence>
<protein>
    <recommendedName>
        <fullName evidence="10">peptidoglycan glycosyltransferase</fullName>
        <ecNumber evidence="10">2.4.99.28</ecNumber>
    </recommendedName>
</protein>
<feature type="domain" description="Glycosyl transferase family 51" evidence="13">
    <location>
        <begin position="65"/>
        <end position="221"/>
    </location>
</feature>
<dbReference type="GO" id="GO:0004180">
    <property type="term" value="F:carboxypeptidase activity"/>
    <property type="evidence" value="ECO:0007669"/>
    <property type="project" value="UniProtKB-KW"/>
</dbReference>
<keyword evidence="8" id="KW-0378">Hydrolase</keyword>
<reference evidence="15 16" key="1">
    <citation type="submission" date="2019-03" db="EMBL/GenBank/DDBJ databases">
        <title>Genomic Encyclopedia of Type Strains, Phase IV (KMG-IV): sequencing the most valuable type-strain genomes for metagenomic binning, comparative biology and taxonomic classification.</title>
        <authorList>
            <person name="Goeker M."/>
        </authorList>
    </citation>
    <scope>NUCLEOTIDE SEQUENCE [LARGE SCALE GENOMIC DNA]</scope>
    <source>
        <strain evidence="15 16">DSM 26377</strain>
    </source>
</reference>
<evidence type="ECO:0000256" key="6">
    <source>
        <dbReference type="ARBA" id="ARBA00022676"/>
    </source>
</evidence>
<dbReference type="InterPro" id="IPR036950">
    <property type="entry name" value="PBP_transglycosylase"/>
</dbReference>
<evidence type="ECO:0000256" key="1">
    <source>
        <dbReference type="ARBA" id="ARBA00004752"/>
    </source>
</evidence>
<organism evidence="15 16">
    <name type="scientific">Panacagrimonas perspica</name>
    <dbReference type="NCBI Taxonomy" id="381431"/>
    <lineage>
        <taxon>Bacteria</taxon>
        <taxon>Pseudomonadati</taxon>
        <taxon>Pseudomonadota</taxon>
        <taxon>Gammaproteobacteria</taxon>
        <taxon>Nevskiales</taxon>
        <taxon>Nevskiaceae</taxon>
        <taxon>Panacagrimonas</taxon>
    </lineage>
</organism>
<comment type="caution">
    <text evidence="15">The sequence shown here is derived from an EMBL/GenBank/DDBJ whole genome shotgun (WGS) entry which is preliminary data.</text>
</comment>
<keyword evidence="9" id="KW-0511">Multifunctional enzyme</keyword>
<comment type="catalytic activity">
    <reaction evidence="11">
        <text>[GlcNAc-(1-&gt;4)-Mur2Ac(oyl-L-Ala-gamma-D-Glu-L-Lys-D-Ala-D-Ala)](n)-di-trans,octa-cis-undecaprenyl diphosphate + beta-D-GlcNAc-(1-&gt;4)-Mur2Ac(oyl-L-Ala-gamma-D-Glu-L-Lys-D-Ala-D-Ala)-di-trans,octa-cis-undecaprenyl diphosphate = [GlcNAc-(1-&gt;4)-Mur2Ac(oyl-L-Ala-gamma-D-Glu-L-Lys-D-Ala-D-Ala)](n+1)-di-trans,octa-cis-undecaprenyl diphosphate + di-trans,octa-cis-undecaprenyl diphosphate + H(+)</text>
        <dbReference type="Rhea" id="RHEA:23708"/>
        <dbReference type="Rhea" id="RHEA-COMP:9602"/>
        <dbReference type="Rhea" id="RHEA-COMP:9603"/>
        <dbReference type="ChEBI" id="CHEBI:15378"/>
        <dbReference type="ChEBI" id="CHEBI:58405"/>
        <dbReference type="ChEBI" id="CHEBI:60033"/>
        <dbReference type="ChEBI" id="CHEBI:78435"/>
        <dbReference type="EC" id="2.4.99.28"/>
    </reaction>
</comment>
<dbReference type="InterPro" id="IPR001264">
    <property type="entry name" value="Glyco_trans_51"/>
</dbReference>
<gene>
    <name evidence="15" type="ORF">DFR24_0639</name>
</gene>
<dbReference type="Gene3D" id="3.40.710.10">
    <property type="entry name" value="DD-peptidase/beta-lactamase superfamily"/>
    <property type="match status" value="1"/>
</dbReference>
<dbReference type="Pfam" id="PF06832">
    <property type="entry name" value="BiPBP_C"/>
    <property type="match status" value="1"/>
</dbReference>
<dbReference type="InterPro" id="IPR001460">
    <property type="entry name" value="PCN-bd_Tpept"/>
</dbReference>
<evidence type="ECO:0000256" key="11">
    <source>
        <dbReference type="ARBA" id="ARBA00049902"/>
    </source>
</evidence>
<sequence length="714" mass="76917">MRRRRALGPVTAASVLAGMIGCAWVGHATRPPAMPSFADVHDRYQASESMLLDRQGRELQRLRVDFSSRRLDWTPLAQMSPALPIAVIGSEDQRFRSHGGVDVVALLGAARDRLADVSRRGASTLEMQLVALLDPALRAKGGRRGVVEKLRQMRAARALASSWSKDETLEAYLNLVGFRGESEGIAAAAQALFDKSPSGLTADESRILAALLPAPRASSQQVARRACAAGGLQGRDCDALRSIAFAALDNPRATTLETGLAPHLARRLLRTPGERVRTTLDRDVQALAHHALQSQLRRLDALQVRDGAAVVVDNRSGDVLAYVGSAGPASRAAQVDGARAQRQAGSTLKPFLYAMAIERGWLTAASLLDDAPVALEAGPGLYLPQNYEHDYKGLVSVRTALAGSLNIPAVRTLIITGIEPFRERLNQLGYVGGLTESGEYYGYSLALGSSEVSLLEQVNAYRTLANGGRYTPLRLSPDEPVADARPVISEGAAWIVSDILADRAARAVTFDFDGPLSTSYWSAVKTGTSKDLRDNWCIGYTSRYTVAVWVGNFEGDPMRTVSGITGAAPAWREILDGLQSGTAAAPRTPPEGLTHQRVQFTARTEGDRDEWFLAGTQMTQITPAVRRAPRARLASPANGSLIALDPDIPLDRQHIVLRADPASARLHLRLNQRDLGSAAQARFWTPMPGDHLLELIDADGRSLDAVSFTVRPPA</sequence>
<evidence type="ECO:0000313" key="16">
    <source>
        <dbReference type="Proteomes" id="UP000295341"/>
    </source>
</evidence>
<dbReference type="OrthoDB" id="9766909at2"/>
<evidence type="ECO:0000256" key="9">
    <source>
        <dbReference type="ARBA" id="ARBA00023268"/>
    </source>
</evidence>
<comment type="similarity">
    <text evidence="2">In the C-terminal section; belongs to the transpeptidase family.</text>
</comment>
<dbReference type="GO" id="GO:0008658">
    <property type="term" value="F:penicillin binding"/>
    <property type="evidence" value="ECO:0007669"/>
    <property type="project" value="InterPro"/>
</dbReference>
<keyword evidence="7" id="KW-0808">Transferase</keyword>
<evidence type="ECO:0000259" key="12">
    <source>
        <dbReference type="Pfam" id="PF00905"/>
    </source>
</evidence>
<evidence type="ECO:0000256" key="5">
    <source>
        <dbReference type="ARBA" id="ARBA00022670"/>
    </source>
</evidence>
<dbReference type="NCBIfam" id="TIGR02073">
    <property type="entry name" value="PBP_1c"/>
    <property type="match status" value="1"/>
</dbReference>
<dbReference type="GO" id="GO:0030288">
    <property type="term" value="C:outer membrane-bounded periplasmic space"/>
    <property type="evidence" value="ECO:0007669"/>
    <property type="project" value="TreeGrafter"/>
</dbReference>
<evidence type="ECO:0000256" key="7">
    <source>
        <dbReference type="ARBA" id="ARBA00022679"/>
    </source>
</evidence>
<evidence type="ECO:0000256" key="4">
    <source>
        <dbReference type="ARBA" id="ARBA00022645"/>
    </source>
</evidence>
<dbReference type="InterPro" id="IPR012338">
    <property type="entry name" value="Beta-lactam/transpept-like"/>
</dbReference>
<keyword evidence="16" id="KW-1185">Reference proteome</keyword>
<evidence type="ECO:0000256" key="2">
    <source>
        <dbReference type="ARBA" id="ARBA00007090"/>
    </source>
</evidence>
<dbReference type="EMBL" id="SOBT01000008">
    <property type="protein sequence ID" value="TDU31275.1"/>
    <property type="molecule type" value="Genomic_DNA"/>
</dbReference>
<keyword evidence="4" id="KW-0121">Carboxypeptidase</keyword>
<dbReference type="AlphaFoldDB" id="A0A4V3URF2"/>
<keyword evidence="6" id="KW-0328">Glycosyltransferase</keyword>
<proteinExistence type="inferred from homology"/>
<dbReference type="Pfam" id="PF00912">
    <property type="entry name" value="Transgly"/>
    <property type="match status" value="1"/>
</dbReference>